<feature type="transmembrane region" description="Helical" evidence="1">
    <location>
        <begin position="457"/>
        <end position="480"/>
    </location>
</feature>
<dbReference type="KEGG" id="dqu:106749252"/>
<feature type="transmembrane region" description="Helical" evidence="1">
    <location>
        <begin position="526"/>
        <end position="546"/>
    </location>
</feature>
<feature type="transmembrane region" description="Helical" evidence="1">
    <location>
        <begin position="249"/>
        <end position="267"/>
    </location>
</feature>
<feature type="transmembrane region" description="Helical" evidence="1">
    <location>
        <begin position="398"/>
        <end position="419"/>
    </location>
</feature>
<dbReference type="GeneID" id="106749252"/>
<proteinExistence type="predicted"/>
<reference evidence="3" key="1">
    <citation type="submission" date="2025-08" db="UniProtKB">
        <authorList>
            <consortium name="RefSeq"/>
        </authorList>
    </citation>
    <scope>IDENTIFICATION</scope>
</reference>
<keyword evidence="1" id="KW-0812">Transmembrane</keyword>
<name>A0A6P3Y1B1_DINQU</name>
<evidence type="ECO:0000313" key="2">
    <source>
        <dbReference type="Proteomes" id="UP000515204"/>
    </source>
</evidence>
<feature type="transmembrane region" description="Helical" evidence="1">
    <location>
        <begin position="431"/>
        <end position="451"/>
    </location>
</feature>
<evidence type="ECO:0000256" key="1">
    <source>
        <dbReference type="SAM" id="Phobius"/>
    </source>
</evidence>
<feature type="transmembrane region" description="Helical" evidence="1">
    <location>
        <begin position="500"/>
        <end position="520"/>
    </location>
</feature>
<keyword evidence="1" id="KW-1133">Transmembrane helix</keyword>
<organism evidence="2 3">
    <name type="scientific">Dinoponera quadriceps</name>
    <name type="common">South American ant</name>
    <dbReference type="NCBI Taxonomy" id="609295"/>
    <lineage>
        <taxon>Eukaryota</taxon>
        <taxon>Metazoa</taxon>
        <taxon>Ecdysozoa</taxon>
        <taxon>Arthropoda</taxon>
        <taxon>Hexapoda</taxon>
        <taxon>Insecta</taxon>
        <taxon>Pterygota</taxon>
        <taxon>Neoptera</taxon>
        <taxon>Endopterygota</taxon>
        <taxon>Hymenoptera</taxon>
        <taxon>Apocrita</taxon>
        <taxon>Aculeata</taxon>
        <taxon>Formicoidea</taxon>
        <taxon>Formicidae</taxon>
        <taxon>Ponerinae</taxon>
        <taxon>Ponerini</taxon>
        <taxon>Dinoponera</taxon>
    </lineage>
</organism>
<feature type="transmembrane region" description="Helical" evidence="1">
    <location>
        <begin position="279"/>
        <end position="297"/>
    </location>
</feature>
<feature type="transmembrane region" description="Helical" evidence="1">
    <location>
        <begin position="175"/>
        <end position="198"/>
    </location>
</feature>
<keyword evidence="1" id="KW-0472">Membrane</keyword>
<dbReference type="RefSeq" id="XP_014484008.1">
    <property type="nucleotide sequence ID" value="XM_014628522.1"/>
</dbReference>
<feature type="transmembrane region" description="Helical" evidence="1">
    <location>
        <begin position="318"/>
        <end position="338"/>
    </location>
</feature>
<sequence length="555" mass="62533">MSDVNCLADKVTFDEACVNVISDYRDDDSLWLYSLSTDCSSCPYSRLTDIPSNANFSLKFPTFKATKWRVLDNHGIDKYISTKDISNMFCELSPNLGQYGLYELAIQDGNCNFRTLKDPTYPYTELIVILGVIVLILFGISAGRFLWRRRRYGKDGKEEASNEGATKRRVKAIDAFRGASTLFMIFVNDNSGSYAVLGHTTWNGMLPGDLVFPCFMWIMGVCVPIALSAQLKREASKRRIAYGVLKRSVLLFLIGVSLNTLGSIPQLERIRVSGVLQRFGVTYLVVSMMYLCCTLSFQNSSNGRITRVLQDVAVLLPHWSFMLILVLIHCGITFGLTIPGCPIGYLGPGGMHEDGKYFNCTGGAAGYIDRTVLTVKHMYQYSAISIVYRSGPFDPEGILGYFTTIFQVFLGVHAGVILMIYKDWKERVVRWLLWAALYGVLGCAFHFSNVIPVNKNLWSLSFVLVSTSFALAFLSACYLLIDVTRVWRGGPFRIAGMNALALYVGHMMCYQIFPFHWWIGEMDSRALVFVKSVWVVALWAIIAYIMHHKRIYITL</sequence>
<dbReference type="OrthoDB" id="2149840at2759"/>
<feature type="transmembrane region" description="Helical" evidence="1">
    <location>
        <begin position="126"/>
        <end position="147"/>
    </location>
</feature>
<keyword evidence="2" id="KW-1185">Reference proteome</keyword>
<dbReference type="PANTHER" id="PTHR31061:SF24">
    <property type="entry name" value="LD22376P"/>
    <property type="match status" value="1"/>
</dbReference>
<dbReference type="PANTHER" id="PTHR31061">
    <property type="entry name" value="LD22376P"/>
    <property type="match status" value="1"/>
</dbReference>
<accession>A0A6P3Y1B1</accession>
<evidence type="ECO:0000313" key="3">
    <source>
        <dbReference type="RefSeq" id="XP_014484008.1"/>
    </source>
</evidence>
<gene>
    <name evidence="3" type="primary">LOC106749252</name>
</gene>
<dbReference type="Proteomes" id="UP000515204">
    <property type="component" value="Unplaced"/>
</dbReference>
<protein>
    <submittedName>
        <fullName evidence="3">Heparan-alpha-glucosaminide N-acetyltransferase-like</fullName>
    </submittedName>
</protein>
<feature type="transmembrane region" description="Helical" evidence="1">
    <location>
        <begin position="210"/>
        <end position="229"/>
    </location>
</feature>
<dbReference type="AlphaFoldDB" id="A0A6P3Y1B1"/>